<reference evidence="2 3" key="1">
    <citation type="submission" date="2020-03" db="EMBL/GenBank/DDBJ databases">
        <title>Dissostichus mawsoni Genome sequencing and assembly.</title>
        <authorList>
            <person name="Park H."/>
        </authorList>
    </citation>
    <scope>NUCLEOTIDE SEQUENCE [LARGE SCALE GENOMIC DNA]</scope>
    <source>
        <strain evidence="2">DM0001</strain>
        <tissue evidence="2">Muscle</tissue>
    </source>
</reference>
<evidence type="ECO:0000256" key="1">
    <source>
        <dbReference type="SAM" id="MobiDB-lite"/>
    </source>
</evidence>
<accession>A0A7J5ZGC3</accession>
<proteinExistence type="predicted"/>
<organism evidence="2 3">
    <name type="scientific">Dissostichus mawsoni</name>
    <name type="common">Antarctic cod</name>
    <dbReference type="NCBI Taxonomy" id="36200"/>
    <lineage>
        <taxon>Eukaryota</taxon>
        <taxon>Metazoa</taxon>
        <taxon>Chordata</taxon>
        <taxon>Craniata</taxon>
        <taxon>Vertebrata</taxon>
        <taxon>Euteleostomi</taxon>
        <taxon>Actinopterygii</taxon>
        <taxon>Neopterygii</taxon>
        <taxon>Teleostei</taxon>
        <taxon>Neoteleostei</taxon>
        <taxon>Acanthomorphata</taxon>
        <taxon>Eupercaria</taxon>
        <taxon>Perciformes</taxon>
        <taxon>Notothenioidei</taxon>
        <taxon>Nototheniidae</taxon>
        <taxon>Dissostichus</taxon>
    </lineage>
</organism>
<dbReference type="Proteomes" id="UP000518266">
    <property type="component" value="Unassembled WGS sequence"/>
</dbReference>
<evidence type="ECO:0000313" key="3">
    <source>
        <dbReference type="Proteomes" id="UP000518266"/>
    </source>
</evidence>
<sequence>MVRKRSTTKFRKAPMTDVHEAECHVGGFLLEVLLLLQGHKVSKANGGECDEAVVVSVEEAPSLKVPNTQCSNAGQEAHQHHVLHGHLGAATAQALLHLMEQIADKCVHPFSQALEHDQSERNAQHSMRLRELSDSDSSASNTAAPTSR</sequence>
<dbReference type="AlphaFoldDB" id="A0A7J5ZGC3"/>
<protein>
    <submittedName>
        <fullName evidence="2">Uncharacterized protein</fullName>
    </submittedName>
</protein>
<gene>
    <name evidence="2" type="ORF">F7725_000945</name>
</gene>
<feature type="compositionally biased region" description="Low complexity" evidence="1">
    <location>
        <begin position="135"/>
        <end position="148"/>
    </location>
</feature>
<keyword evidence="3" id="KW-1185">Reference proteome</keyword>
<name>A0A7J5ZGC3_DISMA</name>
<comment type="caution">
    <text evidence="2">The sequence shown here is derived from an EMBL/GenBank/DDBJ whole genome shotgun (WGS) entry which is preliminary data.</text>
</comment>
<dbReference type="EMBL" id="JAAKFY010000002">
    <property type="protein sequence ID" value="KAF3860690.1"/>
    <property type="molecule type" value="Genomic_DNA"/>
</dbReference>
<feature type="region of interest" description="Disordered" evidence="1">
    <location>
        <begin position="116"/>
        <end position="148"/>
    </location>
</feature>
<feature type="compositionally biased region" description="Basic and acidic residues" evidence="1">
    <location>
        <begin position="116"/>
        <end position="133"/>
    </location>
</feature>
<evidence type="ECO:0000313" key="2">
    <source>
        <dbReference type="EMBL" id="KAF3860690.1"/>
    </source>
</evidence>